<dbReference type="PROSITE" id="PS51755">
    <property type="entry name" value="OMPR_PHOB"/>
    <property type="match status" value="1"/>
</dbReference>
<dbReference type="Proteomes" id="UP000061665">
    <property type="component" value="Unassembled WGS sequence"/>
</dbReference>
<dbReference type="SMART" id="SM00862">
    <property type="entry name" value="Trans_reg_C"/>
    <property type="match status" value="1"/>
</dbReference>
<feature type="domain" description="Response regulatory" evidence="8">
    <location>
        <begin position="7"/>
        <end position="120"/>
    </location>
</feature>
<feature type="DNA-binding region" description="OmpR/PhoB-type" evidence="7">
    <location>
        <begin position="133"/>
        <end position="234"/>
    </location>
</feature>
<evidence type="ECO:0000259" key="8">
    <source>
        <dbReference type="PROSITE" id="PS50110"/>
    </source>
</evidence>
<dbReference type="Gene3D" id="1.10.10.10">
    <property type="entry name" value="Winged helix-like DNA-binding domain superfamily/Winged helix DNA-binding domain"/>
    <property type="match status" value="1"/>
</dbReference>
<organism evidence="11 14">
    <name type="scientific">Burkholderia ubonensis</name>
    <dbReference type="NCBI Taxonomy" id="101571"/>
    <lineage>
        <taxon>Bacteria</taxon>
        <taxon>Pseudomonadati</taxon>
        <taxon>Pseudomonadota</taxon>
        <taxon>Betaproteobacteria</taxon>
        <taxon>Burkholderiales</taxon>
        <taxon>Burkholderiaceae</taxon>
        <taxon>Burkholderia</taxon>
        <taxon>Burkholderia cepacia complex</taxon>
    </lineage>
</organism>
<dbReference type="GO" id="GO:0005829">
    <property type="term" value="C:cytosol"/>
    <property type="evidence" value="ECO:0007669"/>
    <property type="project" value="TreeGrafter"/>
</dbReference>
<feature type="modified residue" description="4-aspartylphosphate" evidence="6">
    <location>
        <position position="56"/>
    </location>
</feature>
<evidence type="ECO:0000256" key="4">
    <source>
        <dbReference type="ARBA" id="ARBA00023125"/>
    </source>
</evidence>
<dbReference type="GO" id="GO:0000156">
    <property type="term" value="F:phosphorelay response regulator activity"/>
    <property type="evidence" value="ECO:0007669"/>
    <property type="project" value="TreeGrafter"/>
</dbReference>
<keyword evidence="1 6" id="KW-0597">Phosphoprotein</keyword>
<dbReference type="SMART" id="SM00448">
    <property type="entry name" value="REC"/>
    <property type="match status" value="1"/>
</dbReference>
<evidence type="ECO:0000256" key="5">
    <source>
        <dbReference type="ARBA" id="ARBA00023163"/>
    </source>
</evidence>
<sequence>MEASPGRILVVEDDPITRTMLARYLGDAGFDLLTSGNVAQARQALRAAPADVLLLDINLPDGDGISLARELREHSTAGIIFVTQRDGDLDRVLGLETAGDDYITKPIRLRELLARVRALLRRQRLYREIAPVDTVLTFDRWLIDLRRRELALSGGAVLPLTPREFDLLAALVMVRGATLTREYLLEVVSKRERATDSRTVDTLIARLRRKMSDDAGGMRCPIGTVAGIGYRLDAAVNRGS</sequence>
<dbReference type="PANTHER" id="PTHR48111">
    <property type="entry name" value="REGULATOR OF RPOS"/>
    <property type="match status" value="1"/>
</dbReference>
<evidence type="ECO:0000256" key="1">
    <source>
        <dbReference type="ARBA" id="ARBA00022553"/>
    </source>
</evidence>
<dbReference type="Pfam" id="PF00486">
    <property type="entry name" value="Trans_reg_C"/>
    <property type="match status" value="1"/>
</dbReference>
<evidence type="ECO:0000313" key="13">
    <source>
        <dbReference type="Proteomes" id="UP000061665"/>
    </source>
</evidence>
<evidence type="ECO:0000313" key="14">
    <source>
        <dbReference type="Proteomes" id="UP000064029"/>
    </source>
</evidence>
<keyword evidence="3" id="KW-0805">Transcription regulation</keyword>
<dbReference type="Gene3D" id="6.10.250.690">
    <property type="match status" value="1"/>
</dbReference>
<gene>
    <name evidence="11" type="ORF">WJ33_10200</name>
    <name evidence="12" type="ORF">WJ53_11565</name>
    <name evidence="10" type="ORF">WK67_12445</name>
</gene>
<keyword evidence="2" id="KW-0902">Two-component regulatory system</keyword>
<dbReference type="Gene3D" id="3.40.50.2300">
    <property type="match status" value="1"/>
</dbReference>
<evidence type="ECO:0000313" key="10">
    <source>
        <dbReference type="EMBL" id="AOK23483.1"/>
    </source>
</evidence>
<proteinExistence type="predicted"/>
<dbReference type="PROSITE" id="PS50110">
    <property type="entry name" value="RESPONSE_REGULATORY"/>
    <property type="match status" value="1"/>
</dbReference>
<dbReference type="CDD" id="cd00383">
    <property type="entry name" value="trans_reg_C"/>
    <property type="match status" value="1"/>
</dbReference>
<dbReference type="Pfam" id="PF00072">
    <property type="entry name" value="Response_reg"/>
    <property type="match status" value="1"/>
</dbReference>
<dbReference type="InterPro" id="IPR011006">
    <property type="entry name" value="CheY-like_superfamily"/>
</dbReference>
<dbReference type="InterPro" id="IPR036388">
    <property type="entry name" value="WH-like_DNA-bd_sf"/>
</dbReference>
<evidence type="ECO:0000256" key="2">
    <source>
        <dbReference type="ARBA" id="ARBA00023012"/>
    </source>
</evidence>
<dbReference type="EMBL" id="CP013446">
    <property type="protein sequence ID" value="AOK23483.1"/>
    <property type="molecule type" value="Genomic_DNA"/>
</dbReference>
<dbReference type="Proteomes" id="UP000064029">
    <property type="component" value="Unassembled WGS sequence"/>
</dbReference>
<dbReference type="InterPro" id="IPR001867">
    <property type="entry name" value="OmpR/PhoB-type_DNA-bd"/>
</dbReference>
<dbReference type="AlphaFoldDB" id="A0A106JLH3"/>
<dbReference type="GO" id="GO:0032993">
    <property type="term" value="C:protein-DNA complex"/>
    <property type="evidence" value="ECO:0007669"/>
    <property type="project" value="TreeGrafter"/>
</dbReference>
<dbReference type="InterPro" id="IPR039420">
    <property type="entry name" value="WalR-like"/>
</dbReference>
<evidence type="ECO:0000256" key="3">
    <source>
        <dbReference type="ARBA" id="ARBA00023015"/>
    </source>
</evidence>
<evidence type="ECO:0000256" key="6">
    <source>
        <dbReference type="PROSITE-ProRule" id="PRU00169"/>
    </source>
</evidence>
<dbReference type="SUPFAM" id="SSF52172">
    <property type="entry name" value="CheY-like"/>
    <property type="match status" value="1"/>
</dbReference>
<dbReference type="InterPro" id="IPR001789">
    <property type="entry name" value="Sig_transdc_resp-reg_receiver"/>
</dbReference>
<dbReference type="GO" id="GO:0006355">
    <property type="term" value="P:regulation of DNA-templated transcription"/>
    <property type="evidence" value="ECO:0007669"/>
    <property type="project" value="InterPro"/>
</dbReference>
<evidence type="ECO:0000259" key="9">
    <source>
        <dbReference type="PROSITE" id="PS51755"/>
    </source>
</evidence>
<name>A0A106JLH3_9BURK</name>
<reference evidence="10 15" key="2">
    <citation type="submission" date="2015-12" db="EMBL/GenBank/DDBJ databases">
        <title>Diversity of Burkholderia near neighbor genomes.</title>
        <authorList>
            <person name="Sahl J."/>
            <person name="Wagner D."/>
            <person name="Keim P."/>
        </authorList>
    </citation>
    <scope>NUCLEOTIDE SEQUENCE [LARGE SCALE GENOMIC DNA]</scope>
    <source>
        <strain evidence="10 15">MSMB1189WGS</strain>
    </source>
</reference>
<accession>A0A106JLH3</accession>
<evidence type="ECO:0000313" key="15">
    <source>
        <dbReference type="Proteomes" id="UP000095100"/>
    </source>
</evidence>
<dbReference type="Proteomes" id="UP000095100">
    <property type="component" value="Chromosome 1"/>
</dbReference>
<reference evidence="13 14" key="1">
    <citation type="submission" date="2015-11" db="EMBL/GenBank/DDBJ databases">
        <title>Expanding the genomic diversity of Burkholderia species for the development of highly accurate diagnostics.</title>
        <authorList>
            <person name="Sahl J."/>
            <person name="Keim P."/>
            <person name="Wagner D."/>
        </authorList>
    </citation>
    <scope>NUCLEOTIDE SEQUENCE [LARGE SCALE GENOMIC DNA]</scope>
    <source>
        <strain evidence="11 14">MSMB2036</strain>
        <strain evidence="12 13">MSMB2058</strain>
    </source>
</reference>
<dbReference type="GO" id="GO:0000976">
    <property type="term" value="F:transcription cis-regulatory region binding"/>
    <property type="evidence" value="ECO:0007669"/>
    <property type="project" value="TreeGrafter"/>
</dbReference>
<keyword evidence="5" id="KW-0804">Transcription</keyword>
<keyword evidence="4 7" id="KW-0238">DNA-binding</keyword>
<protein>
    <submittedName>
        <fullName evidence="11">Two-component system response regulator</fullName>
    </submittedName>
</protein>
<dbReference type="EMBL" id="LOZE01000099">
    <property type="protein sequence ID" value="KVM26603.1"/>
    <property type="molecule type" value="Genomic_DNA"/>
</dbReference>
<evidence type="ECO:0000313" key="12">
    <source>
        <dbReference type="EMBL" id="KVM26603.1"/>
    </source>
</evidence>
<dbReference type="PANTHER" id="PTHR48111:SF4">
    <property type="entry name" value="DNA-BINDING DUAL TRANSCRIPTIONAL REGULATOR OMPR"/>
    <property type="match status" value="1"/>
</dbReference>
<evidence type="ECO:0000256" key="7">
    <source>
        <dbReference type="PROSITE-ProRule" id="PRU01091"/>
    </source>
</evidence>
<dbReference type="EMBL" id="LOXM01000295">
    <property type="protein sequence ID" value="KVG52281.1"/>
    <property type="molecule type" value="Genomic_DNA"/>
</dbReference>
<evidence type="ECO:0000313" key="11">
    <source>
        <dbReference type="EMBL" id="KVG52281.1"/>
    </source>
</evidence>
<feature type="domain" description="OmpR/PhoB-type" evidence="9">
    <location>
        <begin position="133"/>
        <end position="234"/>
    </location>
</feature>
<dbReference type="RefSeq" id="WP_059611721.1">
    <property type="nucleotide sequence ID" value="NZ_CP013414.1"/>
</dbReference>
<dbReference type="OrthoDB" id="8583421at2"/>